<protein>
    <submittedName>
        <fullName evidence="2">Uncharacterized protein</fullName>
    </submittedName>
</protein>
<keyword evidence="3" id="KW-1185">Reference proteome</keyword>
<sequence length="420" mass="46696">MRFMFERRRRAMAACMLALGLTSTSKLHADGLSVRAESLRLEVGGFTDDPGSSGAGLLRGAVSAKGGSGDLEYALGMRFDVLTQFGGRDFNRARGDYTENYLRWRGDDLRLTIGTQNIMWGRVDEISPIDRMSRADLTRAVLDKLPERRRAVPALRAEHFGEDYKLDAVLLPAFDDAVMPHRDSVWHPVDVRRGRIFGIGTFPALVGVRVREADNDSSGGGGLRFTREADGMDYGLSIQRVRQSQPYYKLMGGTLQAVHPYSTTVGAEFETERGGATWRMEAAWTSDVPLTTRRFGYRTAPGYDVVIGAELFPGDGETRLTLQLAAHRVMTDEAVLDRTEVYALTGEIEHPFALGRWRADLRFVAGLGTRDFYLNPRLTYTGIDQHEIFVAAHLFSGAEQTLGGFYERNDSVSVGWQASF</sequence>
<dbReference type="EMBL" id="CP014646">
    <property type="protein sequence ID" value="AMO38860.1"/>
    <property type="molecule type" value="Genomic_DNA"/>
</dbReference>
<proteinExistence type="predicted"/>
<gene>
    <name evidence="2" type="ORF">AC731_019080</name>
</gene>
<keyword evidence="1" id="KW-0732">Signal</keyword>
<organism evidence="2 3">
    <name type="scientific">Thauera humireducens</name>
    <dbReference type="NCBI Taxonomy" id="1134435"/>
    <lineage>
        <taxon>Bacteria</taxon>
        <taxon>Pseudomonadati</taxon>
        <taxon>Pseudomonadota</taxon>
        <taxon>Betaproteobacteria</taxon>
        <taxon>Rhodocyclales</taxon>
        <taxon>Zoogloeaceae</taxon>
        <taxon>Thauera</taxon>
    </lineage>
</organism>
<dbReference type="InterPro" id="IPR010727">
    <property type="entry name" value="DUF1302"/>
</dbReference>
<dbReference type="RefSeq" id="WP_048708497.1">
    <property type="nucleotide sequence ID" value="NZ_CP014646.1"/>
</dbReference>
<evidence type="ECO:0000313" key="2">
    <source>
        <dbReference type="EMBL" id="AMO38860.1"/>
    </source>
</evidence>
<accession>A0A127KA68</accession>
<evidence type="ECO:0000256" key="1">
    <source>
        <dbReference type="SAM" id="SignalP"/>
    </source>
</evidence>
<dbReference type="Proteomes" id="UP000036902">
    <property type="component" value="Chromosome"/>
</dbReference>
<name>A0A127KA68_9RHOO</name>
<feature type="chain" id="PRO_5007798069" evidence="1">
    <location>
        <begin position="30"/>
        <end position="420"/>
    </location>
</feature>
<feature type="signal peptide" evidence="1">
    <location>
        <begin position="1"/>
        <end position="29"/>
    </location>
</feature>
<dbReference type="KEGG" id="thu:AC731_019080"/>
<dbReference type="STRING" id="1134435.AC731_019080"/>
<dbReference type="AlphaFoldDB" id="A0A127KA68"/>
<dbReference type="Pfam" id="PF06980">
    <property type="entry name" value="DUF1302"/>
    <property type="match status" value="1"/>
</dbReference>
<evidence type="ECO:0000313" key="3">
    <source>
        <dbReference type="Proteomes" id="UP000036902"/>
    </source>
</evidence>
<reference evidence="3" key="1">
    <citation type="submission" date="2016-03" db="EMBL/GenBank/DDBJ databases">
        <authorList>
            <person name="Ma C."/>
            <person name="Zhou S."/>
            <person name="Yang G."/>
        </authorList>
    </citation>
    <scope>NUCLEOTIDE SEQUENCE [LARGE SCALE GENOMIC DNA]</scope>
    <source>
        <strain evidence="3">SgZ-1</strain>
    </source>
</reference>